<keyword evidence="2" id="KW-1133">Transmembrane helix</keyword>
<feature type="signal peptide" evidence="3">
    <location>
        <begin position="1"/>
        <end position="25"/>
    </location>
</feature>
<accession>A0ABU2KJ27</accession>
<feature type="chain" id="PRO_5047140075" evidence="3">
    <location>
        <begin position="26"/>
        <end position="98"/>
    </location>
</feature>
<dbReference type="InterPro" id="IPR058207">
    <property type="entry name" value="PID_CTERM"/>
</dbReference>
<dbReference type="NCBIfam" id="NF046080">
    <property type="entry name" value="PID_CTERM"/>
    <property type="match status" value="1"/>
</dbReference>
<feature type="transmembrane region" description="Helical" evidence="2">
    <location>
        <begin position="71"/>
        <end position="91"/>
    </location>
</feature>
<evidence type="ECO:0000313" key="5">
    <source>
        <dbReference type="Proteomes" id="UP001182991"/>
    </source>
</evidence>
<dbReference type="Proteomes" id="UP001182991">
    <property type="component" value="Unassembled WGS sequence"/>
</dbReference>
<proteinExistence type="predicted"/>
<keyword evidence="2" id="KW-0472">Membrane</keyword>
<evidence type="ECO:0000256" key="1">
    <source>
        <dbReference type="SAM" id="MobiDB-lite"/>
    </source>
</evidence>
<name>A0ABU2KJ27_9FLAO</name>
<gene>
    <name evidence="4" type="ORF">RLT85_08755</name>
</gene>
<protein>
    <submittedName>
        <fullName evidence="4">Uncharacterized protein</fullName>
    </submittedName>
</protein>
<feature type="region of interest" description="Disordered" evidence="1">
    <location>
        <begin position="33"/>
        <end position="72"/>
    </location>
</feature>
<dbReference type="RefSeq" id="WP_311401651.1">
    <property type="nucleotide sequence ID" value="NZ_JAVRBG010000007.1"/>
</dbReference>
<keyword evidence="2" id="KW-0812">Transmembrane</keyword>
<evidence type="ECO:0000256" key="2">
    <source>
        <dbReference type="SAM" id="Phobius"/>
    </source>
</evidence>
<keyword evidence="3" id="KW-0732">Signal</keyword>
<organism evidence="4 5">
    <name type="scientific">Mesonia ostreae</name>
    <dbReference type="NCBI Taxonomy" id="861110"/>
    <lineage>
        <taxon>Bacteria</taxon>
        <taxon>Pseudomonadati</taxon>
        <taxon>Bacteroidota</taxon>
        <taxon>Flavobacteriia</taxon>
        <taxon>Flavobacteriales</taxon>
        <taxon>Flavobacteriaceae</taxon>
        <taxon>Mesonia</taxon>
    </lineage>
</organism>
<reference evidence="5" key="1">
    <citation type="submission" date="2023-07" db="EMBL/GenBank/DDBJ databases">
        <title>Isolating and identifying novel microbial strains from the Mariana Trench.</title>
        <authorList>
            <person name="Fu H."/>
        </authorList>
    </citation>
    <scope>NUCLEOTIDE SEQUENCE [LARGE SCALE GENOMIC DNA]</scope>
    <source>
        <strain evidence="5">T-y2</strain>
    </source>
</reference>
<comment type="caution">
    <text evidence="4">The sequence shown here is derived from an EMBL/GenBank/DDBJ whole genome shotgun (WGS) entry which is preliminary data.</text>
</comment>
<evidence type="ECO:0000313" key="4">
    <source>
        <dbReference type="EMBL" id="MDT0294722.1"/>
    </source>
</evidence>
<feature type="compositionally biased region" description="Polar residues" evidence="1">
    <location>
        <begin position="33"/>
        <end position="57"/>
    </location>
</feature>
<sequence length="98" mass="10591">MKNRKSLRIIILSAAVSLVSLQGFSFQLENHELNNPTAQSGSNNNNTISEAPNDSETPQALPEPGIPPPPGTVPIDGFLTYFLVAGAFFGVRKLRKKN</sequence>
<evidence type="ECO:0000256" key="3">
    <source>
        <dbReference type="SAM" id="SignalP"/>
    </source>
</evidence>
<keyword evidence="5" id="KW-1185">Reference proteome</keyword>
<dbReference type="EMBL" id="JAVRBG010000007">
    <property type="protein sequence ID" value="MDT0294722.1"/>
    <property type="molecule type" value="Genomic_DNA"/>
</dbReference>